<organism evidence="1 2">
    <name type="scientific">Hibiscus sabdariffa</name>
    <name type="common">roselle</name>
    <dbReference type="NCBI Taxonomy" id="183260"/>
    <lineage>
        <taxon>Eukaryota</taxon>
        <taxon>Viridiplantae</taxon>
        <taxon>Streptophyta</taxon>
        <taxon>Embryophyta</taxon>
        <taxon>Tracheophyta</taxon>
        <taxon>Spermatophyta</taxon>
        <taxon>Magnoliopsida</taxon>
        <taxon>eudicotyledons</taxon>
        <taxon>Gunneridae</taxon>
        <taxon>Pentapetalae</taxon>
        <taxon>rosids</taxon>
        <taxon>malvids</taxon>
        <taxon>Malvales</taxon>
        <taxon>Malvaceae</taxon>
        <taxon>Malvoideae</taxon>
        <taxon>Hibiscus</taxon>
    </lineage>
</organism>
<evidence type="ECO:0000313" key="2">
    <source>
        <dbReference type="Proteomes" id="UP001396334"/>
    </source>
</evidence>
<name>A0ABR2TL59_9ROSI</name>
<comment type="caution">
    <text evidence="1">The sequence shown here is derived from an EMBL/GenBank/DDBJ whole genome shotgun (WGS) entry which is preliminary data.</text>
</comment>
<reference evidence="1 2" key="1">
    <citation type="journal article" date="2024" name="G3 (Bethesda)">
        <title>Genome assembly of Hibiscus sabdariffa L. provides insights into metabolisms of medicinal natural products.</title>
        <authorList>
            <person name="Kim T."/>
        </authorList>
    </citation>
    <scope>NUCLEOTIDE SEQUENCE [LARGE SCALE GENOMIC DNA]</scope>
    <source>
        <strain evidence="1">TK-2024</strain>
        <tissue evidence="1">Old leaves</tissue>
    </source>
</reference>
<accession>A0ABR2TL59</accession>
<keyword evidence="2" id="KW-1185">Reference proteome</keyword>
<dbReference type="Proteomes" id="UP001396334">
    <property type="component" value="Unassembled WGS sequence"/>
</dbReference>
<evidence type="ECO:0000313" key="1">
    <source>
        <dbReference type="EMBL" id="KAK9037913.1"/>
    </source>
</evidence>
<gene>
    <name evidence="1" type="ORF">V6N11_022812</name>
</gene>
<sequence length="70" mass="8005">MPASGPETQRHARMKIMILRIRLDGLQSLLFRPALEAPNRERDESSQGHVCKFKIKSKSDGFCIQHVKLC</sequence>
<dbReference type="EMBL" id="JBBPBN010000005">
    <property type="protein sequence ID" value="KAK9037913.1"/>
    <property type="molecule type" value="Genomic_DNA"/>
</dbReference>
<proteinExistence type="predicted"/>
<protein>
    <submittedName>
        <fullName evidence="1">Uncharacterized protein</fullName>
    </submittedName>
</protein>